<comment type="caution">
    <text evidence="3">The sequence shown here is derived from an EMBL/GenBank/DDBJ whole genome shotgun (WGS) entry which is preliminary data.</text>
</comment>
<dbReference type="EMBL" id="JXNT01000012">
    <property type="protein sequence ID" value="ODM16195.1"/>
    <property type="molecule type" value="Genomic_DNA"/>
</dbReference>
<dbReference type="PROSITE" id="PS50879">
    <property type="entry name" value="RNASE_H_1"/>
    <property type="match status" value="1"/>
</dbReference>
<evidence type="ECO:0000313" key="3">
    <source>
        <dbReference type="EMBL" id="ODM16195.1"/>
    </source>
</evidence>
<dbReference type="CDD" id="cd09276">
    <property type="entry name" value="Rnase_HI_RT_non_LTR"/>
    <property type="match status" value="1"/>
</dbReference>
<evidence type="ECO:0000313" key="4">
    <source>
        <dbReference type="Proteomes" id="UP000094569"/>
    </source>
</evidence>
<dbReference type="Pfam" id="PF00075">
    <property type="entry name" value="RNase_H"/>
    <property type="match status" value="1"/>
</dbReference>
<dbReference type="GO" id="GO:0004523">
    <property type="term" value="F:RNA-DNA hybrid ribonuclease activity"/>
    <property type="evidence" value="ECO:0007669"/>
    <property type="project" value="InterPro"/>
</dbReference>
<dbReference type="OrthoDB" id="4500858at2759"/>
<dbReference type="Gene3D" id="3.30.420.10">
    <property type="entry name" value="Ribonuclease H-like superfamily/Ribonuclease H"/>
    <property type="match status" value="1"/>
</dbReference>
<dbReference type="PANTHER" id="PTHR10642:SF25">
    <property type="entry name" value="RNASE H TYPE-1 DOMAIN-CONTAINING PROTEIN"/>
    <property type="match status" value="1"/>
</dbReference>
<protein>
    <recommendedName>
        <fullName evidence="2">RNase H type-1 domain-containing protein</fullName>
    </recommendedName>
</protein>
<dbReference type="InterPro" id="IPR050092">
    <property type="entry name" value="RNase_H"/>
</dbReference>
<dbReference type="InterPro" id="IPR012337">
    <property type="entry name" value="RNaseH-like_sf"/>
</dbReference>
<dbReference type="SUPFAM" id="SSF53098">
    <property type="entry name" value="Ribonuclease H-like"/>
    <property type="match status" value="1"/>
</dbReference>
<reference evidence="3 4" key="1">
    <citation type="journal article" date="2016" name="BMC Genomics">
        <title>Comparative genomic and transcriptomic analyses of the Fuzhuan brick tea-fermentation fungus Aspergillus cristatus.</title>
        <authorList>
            <person name="Ge Y."/>
            <person name="Wang Y."/>
            <person name="Liu Y."/>
            <person name="Tan Y."/>
            <person name="Ren X."/>
            <person name="Zhang X."/>
            <person name="Hyde K.D."/>
            <person name="Liu Y."/>
            <person name="Liu Z."/>
        </authorList>
    </citation>
    <scope>NUCLEOTIDE SEQUENCE [LARGE SCALE GENOMIC DNA]</scope>
    <source>
        <strain evidence="3 4">GZAAS20.1005</strain>
    </source>
</reference>
<gene>
    <name evidence="3" type="ORF">SI65_08194</name>
</gene>
<sequence length="407" mass="45072">MATLIEIRCSGQRPAPRNAWERRRHIQWATSPDHDPLTSPLERWGRRIAIPQNRLEVIHPHVTSPWWSGLESHIAETREDALAAHQTALHSGANIIAYTDGSLTEQGVGAAVVSPLGRQAVHIGSPATHTVYAAELRGIEMALTQICNTLGPTSQRSHRAYTAIIFTDNQAAIQACSAPGRSSGQYILSEITCTASQLQERGWDIQLYWLPGHEGIYGNECADALAKEAANPPAPNPNGVEELTLKASIRRTLHIEAASAWKSEWATSTHGNSLCRLWKEPSKAPMQLYQGLQRAATSVLIQMQTGKIALASYLGTFNAMELTECSCGRGRQDIRHVLLHCTNQAGPWMRHLTQGSRRELDYRAYLTWPDLVPKAVRFMLETGLLGQFQTLPTTYRITATERKQPAE</sequence>
<dbReference type="VEuPathDB" id="FungiDB:SI65_08194"/>
<dbReference type="InterPro" id="IPR036397">
    <property type="entry name" value="RNaseH_sf"/>
</dbReference>
<comment type="similarity">
    <text evidence="1">Belongs to the RNase H family.</text>
</comment>
<dbReference type="AlphaFoldDB" id="A0A1E3B5E8"/>
<accession>A0A1E3B5E8</accession>
<evidence type="ECO:0000259" key="2">
    <source>
        <dbReference type="PROSITE" id="PS50879"/>
    </source>
</evidence>
<dbReference type="STRING" id="573508.A0A1E3B5E8"/>
<name>A0A1E3B5E8_ASPCR</name>
<dbReference type="PANTHER" id="PTHR10642">
    <property type="entry name" value="RIBONUCLEASE H1"/>
    <property type="match status" value="1"/>
</dbReference>
<dbReference type="GO" id="GO:0003676">
    <property type="term" value="F:nucleic acid binding"/>
    <property type="evidence" value="ECO:0007669"/>
    <property type="project" value="InterPro"/>
</dbReference>
<dbReference type="Proteomes" id="UP000094569">
    <property type="component" value="Unassembled WGS sequence"/>
</dbReference>
<keyword evidence="4" id="KW-1185">Reference proteome</keyword>
<evidence type="ECO:0000256" key="1">
    <source>
        <dbReference type="ARBA" id="ARBA00005300"/>
    </source>
</evidence>
<proteinExistence type="inferred from homology"/>
<dbReference type="GO" id="GO:0043137">
    <property type="term" value="P:DNA replication, removal of RNA primer"/>
    <property type="evidence" value="ECO:0007669"/>
    <property type="project" value="TreeGrafter"/>
</dbReference>
<dbReference type="InterPro" id="IPR002156">
    <property type="entry name" value="RNaseH_domain"/>
</dbReference>
<organism evidence="3 4">
    <name type="scientific">Aspergillus cristatus</name>
    <name type="common">Chinese Fuzhuan brick tea-fermentation fungus</name>
    <name type="synonym">Eurotium cristatum</name>
    <dbReference type="NCBI Taxonomy" id="573508"/>
    <lineage>
        <taxon>Eukaryota</taxon>
        <taxon>Fungi</taxon>
        <taxon>Dikarya</taxon>
        <taxon>Ascomycota</taxon>
        <taxon>Pezizomycotina</taxon>
        <taxon>Eurotiomycetes</taxon>
        <taxon>Eurotiomycetidae</taxon>
        <taxon>Eurotiales</taxon>
        <taxon>Aspergillaceae</taxon>
        <taxon>Aspergillus</taxon>
        <taxon>Aspergillus subgen. Aspergillus</taxon>
    </lineage>
</organism>
<feature type="domain" description="RNase H type-1" evidence="2">
    <location>
        <begin position="91"/>
        <end position="231"/>
    </location>
</feature>